<dbReference type="PROSITE" id="PS01360">
    <property type="entry name" value="ZF_MYND_1"/>
    <property type="match status" value="1"/>
</dbReference>
<dbReference type="Pfam" id="PF01753">
    <property type="entry name" value="zf-MYND"/>
    <property type="match status" value="1"/>
</dbReference>
<dbReference type="EMBL" id="JBBJCI010000368">
    <property type="protein sequence ID" value="KAK7232394.1"/>
    <property type="molecule type" value="Genomic_DNA"/>
</dbReference>
<sequence>MARERNEARLMEALMSKQPDPFAAILAWEDDRPFPRDFRLAAECSKRAGVLAMMADMRCDEAMRTQAFAALLRAMVLSDSRVGAMGHTLQALRLPEAFFHVTEDFAFTGEMCLCRLDPAVFIALACGVYISNNYDGAVRANGRRVCHELLAHLDAGSVDLSALDAAAAADGGSVEGPFAGVTARDVRFAVATFGVKVNRRLYRSPEGDRGGAPGARAPTTAELLNAVEALARRQVDFDGDDARGHWNLGWVAQERVQSGRADGHAEAADHFLAALVRADARGNDIVSATSRIEHAGCLISAPGYVDLLRMRRLKAEARAYVQALKPISMDPCVYGESSYKNVLDGFLDHHAALRKQVRRDAGPDREVDKLMVPTVGEEGMAIRRAGERDMGAYGPRGQAAVGAKALTTCDHCGKDFRKLRQCARCKRAAYCGGECQALAWPGHKKACKAAAKEAASR</sequence>
<accession>A0ABR1FK64</accession>
<feature type="domain" description="MYND-type" evidence="5">
    <location>
        <begin position="409"/>
        <end position="447"/>
    </location>
</feature>
<evidence type="ECO:0000259" key="5">
    <source>
        <dbReference type="PROSITE" id="PS50865"/>
    </source>
</evidence>
<comment type="caution">
    <text evidence="6">The sequence shown here is derived from an EMBL/GenBank/DDBJ whole genome shotgun (WGS) entry which is preliminary data.</text>
</comment>
<keyword evidence="7" id="KW-1185">Reference proteome</keyword>
<evidence type="ECO:0000313" key="6">
    <source>
        <dbReference type="EMBL" id="KAK7232394.1"/>
    </source>
</evidence>
<evidence type="ECO:0000256" key="1">
    <source>
        <dbReference type="ARBA" id="ARBA00022723"/>
    </source>
</evidence>
<keyword evidence="3" id="KW-0862">Zinc</keyword>
<gene>
    <name evidence="6" type="ORF">SO694_0003206</name>
</gene>
<keyword evidence="1" id="KW-0479">Metal-binding</keyword>
<keyword evidence="2 4" id="KW-0863">Zinc-finger</keyword>
<organism evidence="6 7">
    <name type="scientific">Aureococcus anophagefferens</name>
    <name type="common">Harmful bloom alga</name>
    <dbReference type="NCBI Taxonomy" id="44056"/>
    <lineage>
        <taxon>Eukaryota</taxon>
        <taxon>Sar</taxon>
        <taxon>Stramenopiles</taxon>
        <taxon>Ochrophyta</taxon>
        <taxon>Pelagophyceae</taxon>
        <taxon>Pelagomonadales</taxon>
        <taxon>Pelagomonadaceae</taxon>
        <taxon>Aureococcus</taxon>
    </lineage>
</organism>
<evidence type="ECO:0000256" key="3">
    <source>
        <dbReference type="ARBA" id="ARBA00022833"/>
    </source>
</evidence>
<reference evidence="6 7" key="1">
    <citation type="submission" date="2024-03" db="EMBL/GenBank/DDBJ databases">
        <title>Aureococcus anophagefferens CCMP1851 and Kratosvirus quantuckense: Draft genome of a second virus-susceptible host strain in the model system.</title>
        <authorList>
            <person name="Chase E."/>
            <person name="Truchon A.R."/>
            <person name="Schepens W."/>
            <person name="Wilhelm S.W."/>
        </authorList>
    </citation>
    <scope>NUCLEOTIDE SEQUENCE [LARGE SCALE GENOMIC DNA]</scope>
    <source>
        <strain evidence="6 7">CCMP1851</strain>
    </source>
</reference>
<proteinExistence type="predicted"/>
<dbReference type="InterPro" id="IPR002893">
    <property type="entry name" value="Znf_MYND"/>
</dbReference>
<dbReference type="SUPFAM" id="SSF144232">
    <property type="entry name" value="HIT/MYND zinc finger-like"/>
    <property type="match status" value="1"/>
</dbReference>
<protein>
    <recommendedName>
        <fullName evidence="5">MYND-type domain-containing protein</fullName>
    </recommendedName>
</protein>
<name>A0ABR1FK64_AURAN</name>
<evidence type="ECO:0000256" key="2">
    <source>
        <dbReference type="ARBA" id="ARBA00022771"/>
    </source>
</evidence>
<dbReference type="PROSITE" id="PS50865">
    <property type="entry name" value="ZF_MYND_2"/>
    <property type="match status" value="1"/>
</dbReference>
<evidence type="ECO:0000313" key="7">
    <source>
        <dbReference type="Proteomes" id="UP001363151"/>
    </source>
</evidence>
<dbReference type="Proteomes" id="UP001363151">
    <property type="component" value="Unassembled WGS sequence"/>
</dbReference>
<dbReference type="Gene3D" id="6.10.140.2220">
    <property type="match status" value="1"/>
</dbReference>
<evidence type="ECO:0000256" key="4">
    <source>
        <dbReference type="PROSITE-ProRule" id="PRU00134"/>
    </source>
</evidence>